<feature type="compositionally biased region" description="Basic and acidic residues" evidence="5">
    <location>
        <begin position="226"/>
        <end position="251"/>
    </location>
</feature>
<dbReference type="EnsemblPlants" id="Kaladp0192s0028.1.v1.1">
    <property type="protein sequence ID" value="Kaladp0192s0028.1.v1.1"/>
    <property type="gene ID" value="Kaladp0192s0028.v1.1"/>
</dbReference>
<dbReference type="PANTHER" id="PTHR17598:SF13">
    <property type="entry name" value="DNA POLYMERASE DELTA SUBUNIT 3"/>
    <property type="match status" value="1"/>
</dbReference>
<feature type="compositionally biased region" description="Acidic residues" evidence="5">
    <location>
        <begin position="337"/>
        <end position="352"/>
    </location>
</feature>
<feature type="compositionally biased region" description="Basic and acidic residues" evidence="5">
    <location>
        <begin position="417"/>
        <end position="427"/>
    </location>
</feature>
<feature type="region of interest" description="Disordered" evidence="5">
    <location>
        <begin position="394"/>
        <end position="455"/>
    </location>
</feature>
<evidence type="ECO:0000313" key="6">
    <source>
        <dbReference type="EnsemblPlants" id="Kaladp0192s0028.1.v1.1"/>
    </source>
</evidence>
<evidence type="ECO:0000256" key="4">
    <source>
        <dbReference type="ARBA" id="ARBA00023242"/>
    </source>
</evidence>
<evidence type="ECO:0000256" key="2">
    <source>
        <dbReference type="ARBA" id="ARBA00017589"/>
    </source>
</evidence>
<organism evidence="6 7">
    <name type="scientific">Kalanchoe fedtschenkoi</name>
    <name type="common">Lavender scallops</name>
    <name type="synonym">South American air plant</name>
    <dbReference type="NCBI Taxonomy" id="63787"/>
    <lineage>
        <taxon>Eukaryota</taxon>
        <taxon>Viridiplantae</taxon>
        <taxon>Streptophyta</taxon>
        <taxon>Embryophyta</taxon>
        <taxon>Tracheophyta</taxon>
        <taxon>Spermatophyta</taxon>
        <taxon>Magnoliopsida</taxon>
        <taxon>eudicotyledons</taxon>
        <taxon>Gunneridae</taxon>
        <taxon>Pentapetalae</taxon>
        <taxon>Saxifragales</taxon>
        <taxon>Crassulaceae</taxon>
        <taxon>Kalanchoe</taxon>
    </lineage>
</organism>
<reference evidence="6" key="1">
    <citation type="submission" date="2021-01" db="UniProtKB">
        <authorList>
            <consortium name="EnsemblPlants"/>
        </authorList>
    </citation>
    <scope>IDENTIFICATION</scope>
</reference>
<dbReference type="AlphaFoldDB" id="A0A7N0V9J3"/>
<keyword evidence="3" id="KW-0235">DNA replication</keyword>
<sequence>MELAEGKGLKFSAVSSGAHHASPPGMSDIDARSILEDIQTLVFDKLQVVSYKWLCRNHSLSSNIAKRLLQEYVDKSDQEFKVVYALSGWLKSDPSTYHIRLVSGSILEDAKLEFEGNGSIQVYSVQAFLPEDPATLWNTEFLQSEELYKQPSTVINCLRDNRFGGIFDSSIQRNAEGVPVSILSNRPIGVYSPGIQDSNVVPKITTFVQQSKEQQPRAEGSAHSTKSVEKEKPKNKSTETHEHLKENEHFQLAKKGQNDTVNARNGGSLATMWGCASKKLKPTSSTEETTCSILASDVQTTENYVVEDGGIDDEGDHVNVKRSQKLGSHKRKLVIDSSDDEDDTETKVDDENDKQCGPVVQQEKATNNKIFSSNNVPESILENMKNHVPNKIVKTKDKETNPALAPSSPKRKKMVKTHIDGRGREVTEVVWEGQDEKKKSDERSTSQGTGGSSDTSTIKRLIPLFFPVGPPCLFIPIGPLEKIKSHQHWKARLPPTSWVKQEAKRQATQKTQNKAISCRFSSGFKAQFILPVKNGALQ</sequence>
<dbReference type="InterPro" id="IPR041913">
    <property type="entry name" value="POLD3_sf"/>
</dbReference>
<dbReference type="OMA" id="APVENCL"/>
<evidence type="ECO:0000256" key="1">
    <source>
        <dbReference type="ARBA" id="ARBA00004123"/>
    </source>
</evidence>
<dbReference type="Gramene" id="Kaladp0192s0028.1.v1.1">
    <property type="protein sequence ID" value="Kaladp0192s0028.1.v1.1"/>
    <property type="gene ID" value="Kaladp0192s0028.v1.1"/>
</dbReference>
<dbReference type="GO" id="GO:0003887">
    <property type="term" value="F:DNA-directed DNA polymerase activity"/>
    <property type="evidence" value="ECO:0007669"/>
    <property type="project" value="TreeGrafter"/>
</dbReference>
<feature type="region of interest" description="Disordered" evidence="5">
    <location>
        <begin position="326"/>
        <end position="354"/>
    </location>
</feature>
<feature type="compositionally biased region" description="Basic and acidic residues" evidence="5">
    <location>
        <begin position="434"/>
        <end position="444"/>
    </location>
</feature>
<protein>
    <recommendedName>
        <fullName evidence="2">DNA polymerase delta subunit 3</fullName>
    </recommendedName>
</protein>
<dbReference type="Proteomes" id="UP000594263">
    <property type="component" value="Unplaced"/>
</dbReference>
<dbReference type="GO" id="GO:1904161">
    <property type="term" value="P:DNA synthesis involved in UV-damage excision repair"/>
    <property type="evidence" value="ECO:0007669"/>
    <property type="project" value="TreeGrafter"/>
</dbReference>
<evidence type="ECO:0000256" key="5">
    <source>
        <dbReference type="SAM" id="MobiDB-lite"/>
    </source>
</evidence>
<accession>A0A7N0V9J3</accession>
<dbReference type="FunFam" id="3.90.1030.20:FF:000002">
    <property type="entry name" value="DNA polymerase delta subunit"/>
    <property type="match status" value="1"/>
</dbReference>
<comment type="subcellular location">
    <subcellularLocation>
        <location evidence="1">Nucleus</location>
    </subcellularLocation>
</comment>
<evidence type="ECO:0000256" key="3">
    <source>
        <dbReference type="ARBA" id="ARBA00022705"/>
    </source>
</evidence>
<feature type="region of interest" description="Disordered" evidence="5">
    <location>
        <begin position="209"/>
        <end position="265"/>
    </location>
</feature>
<proteinExistence type="predicted"/>
<evidence type="ECO:0000313" key="7">
    <source>
        <dbReference type="Proteomes" id="UP000594263"/>
    </source>
</evidence>
<dbReference type="GO" id="GO:0006271">
    <property type="term" value="P:DNA strand elongation involved in DNA replication"/>
    <property type="evidence" value="ECO:0007669"/>
    <property type="project" value="TreeGrafter"/>
</dbReference>
<dbReference type="Pfam" id="PF09507">
    <property type="entry name" value="CDC27"/>
    <property type="match status" value="1"/>
</dbReference>
<keyword evidence="4" id="KW-0539">Nucleus</keyword>
<dbReference type="InterPro" id="IPR019038">
    <property type="entry name" value="POLD3"/>
</dbReference>
<dbReference type="Gene3D" id="3.90.1030.20">
    <property type="entry name" value="DNA polymerase delta, p66 (Cdc27) subunit, wHTH domain"/>
    <property type="match status" value="1"/>
</dbReference>
<dbReference type="GO" id="GO:0006297">
    <property type="term" value="P:nucleotide-excision repair, DNA gap filling"/>
    <property type="evidence" value="ECO:0007669"/>
    <property type="project" value="TreeGrafter"/>
</dbReference>
<dbReference type="PANTHER" id="PTHR17598">
    <property type="entry name" value="DNA POLYMERASE DELTA SUBUNIT 3"/>
    <property type="match status" value="1"/>
</dbReference>
<name>A0A7N0V9J3_KALFE</name>
<dbReference type="GO" id="GO:0043625">
    <property type="term" value="C:delta DNA polymerase complex"/>
    <property type="evidence" value="ECO:0007669"/>
    <property type="project" value="InterPro"/>
</dbReference>
<keyword evidence="7" id="KW-1185">Reference proteome</keyword>